<evidence type="ECO:0000313" key="1">
    <source>
        <dbReference type="EMBL" id="MBC5648115.1"/>
    </source>
</evidence>
<protein>
    <submittedName>
        <fullName evidence="1">Cytidylate kinase-like family protein</fullName>
    </submittedName>
</protein>
<dbReference type="SUPFAM" id="SSF52540">
    <property type="entry name" value="P-loop containing nucleoside triphosphate hydrolases"/>
    <property type="match status" value="1"/>
</dbReference>
<accession>A0ABR7EEA5</accession>
<proteinExistence type="predicted"/>
<reference evidence="1 2" key="1">
    <citation type="submission" date="2020-08" db="EMBL/GenBank/DDBJ databases">
        <title>Genome public.</title>
        <authorList>
            <person name="Liu C."/>
            <person name="Sun Q."/>
        </authorList>
    </citation>
    <scope>NUCLEOTIDE SEQUENCE [LARGE SCALE GENOMIC DNA]</scope>
    <source>
        <strain evidence="1 2">NSJ-35</strain>
    </source>
</reference>
<dbReference type="Gene3D" id="3.40.50.300">
    <property type="entry name" value="P-loop containing nucleotide triphosphate hydrolases"/>
    <property type="match status" value="1"/>
</dbReference>
<sequence>MRKYHYITIEREYGSGGTKIARKLASITGVPCYGHEILKAVSKKYNFSIENIERYEENVPNSLLYTIYALSQATSANPDMVSKEGHIFLAEQDEIRKMSGEGPAIFLGHCASEALKERRGVVKVFIWATEKDKRNRIVEDYAIPEHEVESIMKRFNRRRERYYYANTTKRWNDFTNYDIVLNSSELGIDGCVAVLGSLLADIPE</sequence>
<dbReference type="Proteomes" id="UP000606889">
    <property type="component" value="Unassembled WGS sequence"/>
</dbReference>
<dbReference type="EMBL" id="JACOON010000003">
    <property type="protein sequence ID" value="MBC5648115.1"/>
    <property type="molecule type" value="Genomic_DNA"/>
</dbReference>
<dbReference type="InterPro" id="IPR027417">
    <property type="entry name" value="P-loop_NTPase"/>
</dbReference>
<dbReference type="RefSeq" id="WP_186857632.1">
    <property type="nucleotide sequence ID" value="NZ_JACOON010000003.1"/>
</dbReference>
<evidence type="ECO:0000313" key="2">
    <source>
        <dbReference type="Proteomes" id="UP000606889"/>
    </source>
</evidence>
<name>A0ABR7EEA5_9FIRM</name>
<organism evidence="1 2">
    <name type="scientific">Christensenella tenuis</name>
    <dbReference type="NCBI Taxonomy" id="2763033"/>
    <lineage>
        <taxon>Bacteria</taxon>
        <taxon>Bacillati</taxon>
        <taxon>Bacillota</taxon>
        <taxon>Clostridia</taxon>
        <taxon>Christensenellales</taxon>
        <taxon>Christensenellaceae</taxon>
        <taxon>Christensenella</taxon>
    </lineage>
</organism>
<comment type="caution">
    <text evidence="1">The sequence shown here is derived from an EMBL/GenBank/DDBJ whole genome shotgun (WGS) entry which is preliminary data.</text>
</comment>
<dbReference type="Pfam" id="PF13189">
    <property type="entry name" value="Cytidylate_kin2"/>
    <property type="match status" value="1"/>
</dbReference>
<gene>
    <name evidence="1" type="ORF">H8S18_07170</name>
</gene>
<keyword evidence="2" id="KW-1185">Reference proteome</keyword>